<dbReference type="STRING" id="1802114.A2719_03665"/>
<keyword evidence="1" id="KW-1133">Transmembrane helix</keyword>
<keyword evidence="1" id="KW-0472">Membrane</keyword>
<dbReference type="EMBL" id="MHNK01000010">
    <property type="protein sequence ID" value="OGZ44029.1"/>
    <property type="molecule type" value="Genomic_DNA"/>
</dbReference>
<name>A0A1G2G143_9BACT</name>
<dbReference type="AlphaFoldDB" id="A0A1G2G143"/>
<evidence type="ECO:0000313" key="3">
    <source>
        <dbReference type="Proteomes" id="UP000177480"/>
    </source>
</evidence>
<accession>A0A1G2G143</accession>
<reference evidence="2 3" key="1">
    <citation type="journal article" date="2016" name="Nat. Commun.">
        <title>Thousands of microbial genomes shed light on interconnected biogeochemical processes in an aquifer system.</title>
        <authorList>
            <person name="Anantharaman K."/>
            <person name="Brown C.T."/>
            <person name="Hug L.A."/>
            <person name="Sharon I."/>
            <person name="Castelle C.J."/>
            <person name="Probst A.J."/>
            <person name="Thomas B.C."/>
            <person name="Singh A."/>
            <person name="Wilkins M.J."/>
            <person name="Karaoz U."/>
            <person name="Brodie E.L."/>
            <person name="Williams K.H."/>
            <person name="Hubbard S.S."/>
            <person name="Banfield J.F."/>
        </authorList>
    </citation>
    <scope>NUCLEOTIDE SEQUENCE [LARGE SCALE GENOMIC DNA]</scope>
</reference>
<proteinExistence type="predicted"/>
<evidence type="ECO:0000313" key="2">
    <source>
        <dbReference type="EMBL" id="OGZ44029.1"/>
    </source>
</evidence>
<comment type="caution">
    <text evidence="2">The sequence shown here is derived from an EMBL/GenBank/DDBJ whole genome shotgun (WGS) entry which is preliminary data.</text>
</comment>
<keyword evidence="1" id="KW-0812">Transmembrane</keyword>
<sequence>MHDIHIPAFTIRKEIIVGSIFFIAGALLFTAFSTIATTIGTNVSVTGHLFATSTVQATGNIVGYSNALFGGTTTPSALLSVANRAALSDQKFPLFTVASSTLTSTSTLFTVLNSGNVGIGTAGPRMKLDVISANTILSGGLGQIGAFTSDDMAIDLGGQIVLGGVDTTGGAPSRSFAAIAGRKENGTSGNRAGYLQLSARVGASGDLTEYMRITSTGNVGIGTTSPASLLSLSSSGTTTIHVGTTATTKGSCFQMYDAAHVAYRAFISKAGAWTVEAGTCE</sequence>
<organism evidence="2 3">
    <name type="scientific">Candidatus Ryanbacteria bacterium RIFCSPHIGHO2_01_FULL_45_22</name>
    <dbReference type="NCBI Taxonomy" id="1802114"/>
    <lineage>
        <taxon>Bacteria</taxon>
        <taxon>Candidatus Ryaniibacteriota</taxon>
    </lineage>
</organism>
<feature type="transmembrane region" description="Helical" evidence="1">
    <location>
        <begin position="15"/>
        <end position="36"/>
    </location>
</feature>
<gene>
    <name evidence="2" type="ORF">A2719_03665</name>
</gene>
<dbReference type="Proteomes" id="UP000177480">
    <property type="component" value="Unassembled WGS sequence"/>
</dbReference>
<protein>
    <submittedName>
        <fullName evidence="2">Uncharacterized protein</fullName>
    </submittedName>
</protein>
<evidence type="ECO:0000256" key="1">
    <source>
        <dbReference type="SAM" id="Phobius"/>
    </source>
</evidence>